<keyword evidence="2" id="KW-1185">Reference proteome</keyword>
<dbReference type="AlphaFoldDB" id="A0AA37S3I2"/>
<name>A0AA37S3I2_9GAMM</name>
<accession>A0AA37S3I2</accession>
<evidence type="ECO:0000313" key="2">
    <source>
        <dbReference type="Proteomes" id="UP001161408"/>
    </source>
</evidence>
<dbReference type="EMBL" id="BSNE01000011">
    <property type="protein sequence ID" value="GLQ02650.1"/>
    <property type="molecule type" value="Genomic_DNA"/>
</dbReference>
<dbReference type="RefSeq" id="WP_096038879.1">
    <property type="nucleotide sequence ID" value="NZ_BJXY01000034.1"/>
</dbReference>
<reference evidence="1" key="2">
    <citation type="submission" date="2023-01" db="EMBL/GenBank/DDBJ databases">
        <title>Draft genome sequence of Pseudoalteromonas tetraodonis strain NBRC 103034.</title>
        <authorList>
            <person name="Sun Q."/>
            <person name="Mori K."/>
        </authorList>
    </citation>
    <scope>NUCLEOTIDE SEQUENCE</scope>
    <source>
        <strain evidence="1">NBRC 103034</strain>
    </source>
</reference>
<reference evidence="1" key="1">
    <citation type="journal article" date="2014" name="Int. J. Syst. Evol. Microbiol.">
        <title>Complete genome sequence of Corynebacterium casei LMG S-19264T (=DSM 44701T), isolated from a smear-ripened cheese.</title>
        <authorList>
            <consortium name="US DOE Joint Genome Institute (JGI-PGF)"/>
            <person name="Walter F."/>
            <person name="Albersmeier A."/>
            <person name="Kalinowski J."/>
            <person name="Ruckert C."/>
        </authorList>
    </citation>
    <scope>NUCLEOTIDE SEQUENCE</scope>
    <source>
        <strain evidence="1">NBRC 103034</strain>
    </source>
</reference>
<gene>
    <name evidence="1" type="ORF">GCM10007914_15310</name>
</gene>
<protein>
    <submittedName>
        <fullName evidence="1">Uncharacterized protein</fullName>
    </submittedName>
</protein>
<comment type="caution">
    <text evidence="1">The sequence shown here is derived from an EMBL/GenBank/DDBJ whole genome shotgun (WGS) entry which is preliminary data.</text>
</comment>
<evidence type="ECO:0000313" key="1">
    <source>
        <dbReference type="EMBL" id="GLQ02650.1"/>
    </source>
</evidence>
<dbReference type="Proteomes" id="UP001161408">
    <property type="component" value="Unassembled WGS sequence"/>
</dbReference>
<organism evidence="1 2">
    <name type="scientific">Pseudoalteromonas tetraodonis GFC</name>
    <dbReference type="NCBI Taxonomy" id="1315271"/>
    <lineage>
        <taxon>Bacteria</taxon>
        <taxon>Pseudomonadati</taxon>
        <taxon>Pseudomonadota</taxon>
        <taxon>Gammaproteobacteria</taxon>
        <taxon>Alteromonadales</taxon>
        <taxon>Pseudoalteromonadaceae</taxon>
        <taxon>Pseudoalteromonas</taxon>
    </lineage>
</organism>
<proteinExistence type="predicted"/>
<sequence>MDKHDITNYFYTIPPNQWQGMLGFRYETEYHGINTPENVEFNRQMDEFDDFCKENSLKIEDYLPLFDLKPIIKALGVICHNINIPKASFTLVEFLSSIYESLPSKVFDSEGMITLDELPESCFWQQIDEHTSVHVEIGGVELGSRESMNSYKAYVYILNSQTGYMEELVKIERDV</sequence>